<feature type="region of interest" description="Disordered" evidence="1">
    <location>
        <begin position="72"/>
        <end position="130"/>
    </location>
</feature>
<name>A0AAP0G829_9ASPA</name>
<protein>
    <submittedName>
        <fullName evidence="2">Uncharacterized protein</fullName>
    </submittedName>
</protein>
<proteinExistence type="predicted"/>
<dbReference type="EMBL" id="JBBWWQ010000007">
    <property type="protein sequence ID" value="KAK8943036.1"/>
    <property type="molecule type" value="Genomic_DNA"/>
</dbReference>
<gene>
    <name evidence="2" type="ORF">KSP39_PZI009343</name>
</gene>
<accession>A0AAP0G829</accession>
<feature type="compositionally biased region" description="Basic residues" evidence="1">
    <location>
        <begin position="106"/>
        <end position="115"/>
    </location>
</feature>
<evidence type="ECO:0000256" key="1">
    <source>
        <dbReference type="SAM" id="MobiDB-lite"/>
    </source>
</evidence>
<evidence type="ECO:0000313" key="3">
    <source>
        <dbReference type="Proteomes" id="UP001418222"/>
    </source>
</evidence>
<keyword evidence="3" id="KW-1185">Reference proteome</keyword>
<organism evidence="2 3">
    <name type="scientific">Platanthera zijinensis</name>
    <dbReference type="NCBI Taxonomy" id="2320716"/>
    <lineage>
        <taxon>Eukaryota</taxon>
        <taxon>Viridiplantae</taxon>
        <taxon>Streptophyta</taxon>
        <taxon>Embryophyta</taxon>
        <taxon>Tracheophyta</taxon>
        <taxon>Spermatophyta</taxon>
        <taxon>Magnoliopsida</taxon>
        <taxon>Liliopsida</taxon>
        <taxon>Asparagales</taxon>
        <taxon>Orchidaceae</taxon>
        <taxon>Orchidoideae</taxon>
        <taxon>Orchideae</taxon>
        <taxon>Orchidinae</taxon>
        <taxon>Platanthera</taxon>
    </lineage>
</organism>
<evidence type="ECO:0000313" key="2">
    <source>
        <dbReference type="EMBL" id="KAK8943036.1"/>
    </source>
</evidence>
<dbReference type="Proteomes" id="UP001418222">
    <property type="component" value="Unassembled WGS sequence"/>
</dbReference>
<sequence length="130" mass="14898">MDFPVNPRRLRACKRRVGRVPRAPAPCSESWPAHSPLHDRAALLFYFLIRPSPLRFNLHRFLHCLRPFRRHPTSLPPTFLNRSSTPSQRRCAVTVTSSALASSSRRSIRPSRHKSPAYPSPESAPLKPHY</sequence>
<dbReference type="AlphaFoldDB" id="A0AAP0G829"/>
<reference evidence="2 3" key="1">
    <citation type="journal article" date="2022" name="Nat. Plants">
        <title>Genomes of leafy and leafless Platanthera orchids illuminate the evolution of mycoheterotrophy.</title>
        <authorList>
            <person name="Li M.H."/>
            <person name="Liu K.W."/>
            <person name="Li Z."/>
            <person name="Lu H.C."/>
            <person name="Ye Q.L."/>
            <person name="Zhang D."/>
            <person name="Wang J.Y."/>
            <person name="Li Y.F."/>
            <person name="Zhong Z.M."/>
            <person name="Liu X."/>
            <person name="Yu X."/>
            <person name="Liu D.K."/>
            <person name="Tu X.D."/>
            <person name="Liu B."/>
            <person name="Hao Y."/>
            <person name="Liao X.Y."/>
            <person name="Jiang Y.T."/>
            <person name="Sun W.H."/>
            <person name="Chen J."/>
            <person name="Chen Y.Q."/>
            <person name="Ai Y."/>
            <person name="Zhai J.W."/>
            <person name="Wu S.S."/>
            <person name="Zhou Z."/>
            <person name="Hsiao Y.Y."/>
            <person name="Wu W.L."/>
            <person name="Chen Y.Y."/>
            <person name="Lin Y.F."/>
            <person name="Hsu J.L."/>
            <person name="Li C.Y."/>
            <person name="Wang Z.W."/>
            <person name="Zhao X."/>
            <person name="Zhong W.Y."/>
            <person name="Ma X.K."/>
            <person name="Ma L."/>
            <person name="Huang J."/>
            <person name="Chen G.Z."/>
            <person name="Huang M.Z."/>
            <person name="Huang L."/>
            <person name="Peng D.H."/>
            <person name="Luo Y.B."/>
            <person name="Zou S.Q."/>
            <person name="Chen S.P."/>
            <person name="Lan S."/>
            <person name="Tsai W.C."/>
            <person name="Van de Peer Y."/>
            <person name="Liu Z.J."/>
        </authorList>
    </citation>
    <scope>NUCLEOTIDE SEQUENCE [LARGE SCALE GENOMIC DNA]</scope>
    <source>
        <strain evidence="2">Lor287</strain>
    </source>
</reference>
<comment type="caution">
    <text evidence="2">The sequence shown here is derived from an EMBL/GenBank/DDBJ whole genome shotgun (WGS) entry which is preliminary data.</text>
</comment>